<dbReference type="PANTHER" id="PTHR36513">
    <property type="entry name" value="ABC TRANSMEMBRANE TYPE-1 DOMAIN-CONTAINING PROTEIN"/>
    <property type="match status" value="1"/>
</dbReference>
<name>A0A7X4GRH3_9BURK</name>
<keyword evidence="1" id="KW-0378">Hydrolase</keyword>
<dbReference type="RefSeq" id="WP_161014861.1">
    <property type="nucleotide sequence ID" value="NZ_WWCK01000004.1"/>
</dbReference>
<dbReference type="SUPFAM" id="SSF53474">
    <property type="entry name" value="alpha/beta-Hydrolases"/>
    <property type="match status" value="1"/>
</dbReference>
<dbReference type="Gene3D" id="3.40.50.1820">
    <property type="entry name" value="alpha/beta hydrolase"/>
    <property type="match status" value="1"/>
</dbReference>
<dbReference type="InterPro" id="IPR010297">
    <property type="entry name" value="DUF900_hydrolase"/>
</dbReference>
<protein>
    <submittedName>
        <fullName evidence="1">Alpha/beta fold hydrolase</fullName>
    </submittedName>
</protein>
<evidence type="ECO:0000313" key="1">
    <source>
        <dbReference type="EMBL" id="MYM68355.1"/>
    </source>
</evidence>
<dbReference type="Pfam" id="PF05990">
    <property type="entry name" value="DUF900"/>
    <property type="match status" value="1"/>
</dbReference>
<keyword evidence="2" id="KW-1185">Reference proteome</keyword>
<dbReference type="EMBL" id="WWCK01000004">
    <property type="protein sequence ID" value="MYM68355.1"/>
    <property type="molecule type" value="Genomic_DNA"/>
</dbReference>
<proteinExistence type="predicted"/>
<sequence length="496" mass="54370">MTTRLILMAFYLVLTLFPLCGQAQSAIELINLAAADLKDGSIGILDERSKKQLSEGDLDKSLLALGEIQEIVGPEDLLVGNTWQASGRAVHNNGISDWRLVYSGDSHKIVFAELSITPIGAEIQERPDGGNRGAALAPSKVSASLAPCASFPQLCVKAATNANQRQVEFLFATTRALDVARTRTSFTGERGPLAYGAARVNVPLDHRVGHIELPLKYALWGYDLYEQKADPNKHFFIKEVCKLTAKEWTQLLQAKGDNEALVFVHGYNNSFEDSLYSMAQIVWDLQYRGTAVLFTWASRGKTVDYQYDKESAAISSQEFTDLLRNLTNQGIKKIHVLAHSMGNMVIIDALKSQKQDPVPLKIAELIMAAPDVDRDYFRQNAPAIRPLTKGMTLYASSSDRALLASRKLAGNIPRAGDVPAEGPLVIDGIDTIDVTAVGTELLGLNHDVFASSRPIMSDIGILLSTDPRKPPNQRLASYIFAVPGNAKTPLYWRYGK</sequence>
<gene>
    <name evidence="1" type="ORF">GTP45_16175</name>
</gene>
<reference evidence="1 2" key="1">
    <citation type="submission" date="2019-12" db="EMBL/GenBank/DDBJ databases">
        <title>Novel species isolated from a subtropical stream in China.</title>
        <authorList>
            <person name="Lu H."/>
        </authorList>
    </citation>
    <scope>NUCLEOTIDE SEQUENCE [LARGE SCALE GENOMIC DNA]</scope>
    <source>
        <strain evidence="1 2">FT55W</strain>
    </source>
</reference>
<accession>A0A7X4GRH3</accession>
<dbReference type="GO" id="GO:0016787">
    <property type="term" value="F:hydrolase activity"/>
    <property type="evidence" value="ECO:0007669"/>
    <property type="project" value="UniProtKB-KW"/>
</dbReference>
<dbReference type="InterPro" id="IPR029058">
    <property type="entry name" value="AB_hydrolase_fold"/>
</dbReference>
<dbReference type="AlphaFoldDB" id="A0A7X4GRH3"/>
<evidence type="ECO:0000313" key="2">
    <source>
        <dbReference type="Proteomes" id="UP000450012"/>
    </source>
</evidence>
<organism evidence="1 2">
    <name type="scientific">Duganella rivi</name>
    <dbReference type="NCBI Taxonomy" id="2666083"/>
    <lineage>
        <taxon>Bacteria</taxon>
        <taxon>Pseudomonadati</taxon>
        <taxon>Pseudomonadota</taxon>
        <taxon>Betaproteobacteria</taxon>
        <taxon>Burkholderiales</taxon>
        <taxon>Oxalobacteraceae</taxon>
        <taxon>Telluria group</taxon>
        <taxon>Duganella</taxon>
    </lineage>
</organism>
<comment type="caution">
    <text evidence="1">The sequence shown here is derived from an EMBL/GenBank/DDBJ whole genome shotgun (WGS) entry which is preliminary data.</text>
</comment>
<dbReference type="Proteomes" id="UP000450012">
    <property type="component" value="Unassembled WGS sequence"/>
</dbReference>
<dbReference type="PANTHER" id="PTHR36513:SF1">
    <property type="entry name" value="TRANSMEMBRANE PROTEIN"/>
    <property type="match status" value="1"/>
</dbReference>